<evidence type="ECO:0000256" key="1">
    <source>
        <dbReference type="SAM" id="MobiDB-lite"/>
    </source>
</evidence>
<proteinExistence type="predicted"/>
<feature type="non-terminal residue" evidence="2">
    <location>
        <position position="95"/>
    </location>
</feature>
<feature type="compositionally biased region" description="Basic and acidic residues" evidence="1">
    <location>
        <begin position="52"/>
        <end position="61"/>
    </location>
</feature>
<organism evidence="2 3">
    <name type="scientific">Actinomortierella ambigua</name>
    <dbReference type="NCBI Taxonomy" id="1343610"/>
    <lineage>
        <taxon>Eukaryota</taxon>
        <taxon>Fungi</taxon>
        <taxon>Fungi incertae sedis</taxon>
        <taxon>Mucoromycota</taxon>
        <taxon>Mortierellomycotina</taxon>
        <taxon>Mortierellomycetes</taxon>
        <taxon>Mortierellales</taxon>
        <taxon>Mortierellaceae</taxon>
        <taxon>Actinomortierella</taxon>
    </lineage>
</organism>
<keyword evidence="3" id="KW-1185">Reference proteome</keyword>
<reference evidence="2" key="1">
    <citation type="journal article" date="2020" name="Fungal Divers.">
        <title>Resolving the Mortierellaceae phylogeny through synthesis of multi-gene phylogenetics and phylogenomics.</title>
        <authorList>
            <person name="Vandepol N."/>
            <person name="Liber J."/>
            <person name="Desiro A."/>
            <person name="Na H."/>
            <person name="Kennedy M."/>
            <person name="Barry K."/>
            <person name="Grigoriev I.V."/>
            <person name="Miller A.N."/>
            <person name="O'Donnell K."/>
            <person name="Stajich J.E."/>
            <person name="Bonito G."/>
        </authorList>
    </citation>
    <scope>NUCLEOTIDE SEQUENCE</scope>
    <source>
        <strain evidence="2">BC1065</strain>
    </source>
</reference>
<feature type="region of interest" description="Disordered" evidence="1">
    <location>
        <begin position="1"/>
        <end position="70"/>
    </location>
</feature>
<evidence type="ECO:0000313" key="2">
    <source>
        <dbReference type="EMBL" id="KAG0251762.1"/>
    </source>
</evidence>
<comment type="caution">
    <text evidence="2">The sequence shown here is derived from an EMBL/GenBank/DDBJ whole genome shotgun (WGS) entry which is preliminary data.</text>
</comment>
<name>A0A9P6PTM9_9FUNG</name>
<sequence length="95" mass="10132">METTTSHLTDQAPGSKDKGSSISASLVSSDNPDALEKGGVSQDGEFVSSPQDGDKDKDKTHNTNSFDQSKKLEGKELKLVILGMMLVVFMASLDQ</sequence>
<evidence type="ECO:0000313" key="3">
    <source>
        <dbReference type="Proteomes" id="UP000807716"/>
    </source>
</evidence>
<feature type="compositionally biased region" description="Polar residues" evidence="1">
    <location>
        <begin position="20"/>
        <end position="31"/>
    </location>
</feature>
<dbReference type="EMBL" id="JAAAJB010000721">
    <property type="protein sequence ID" value="KAG0251762.1"/>
    <property type="molecule type" value="Genomic_DNA"/>
</dbReference>
<accession>A0A9P6PTM9</accession>
<dbReference type="AlphaFoldDB" id="A0A9P6PTM9"/>
<gene>
    <name evidence="2" type="ORF">DFQ27_008563</name>
</gene>
<protein>
    <submittedName>
        <fullName evidence="2">Uncharacterized protein</fullName>
    </submittedName>
</protein>
<dbReference type="Proteomes" id="UP000807716">
    <property type="component" value="Unassembled WGS sequence"/>
</dbReference>